<evidence type="ECO:0000313" key="3">
    <source>
        <dbReference type="Proteomes" id="UP000800039"/>
    </source>
</evidence>
<dbReference type="AlphaFoldDB" id="A0A9P4GE13"/>
<dbReference type="Proteomes" id="UP000800039">
    <property type="component" value="Unassembled WGS sequence"/>
</dbReference>
<proteinExistence type="predicted"/>
<gene>
    <name evidence="2" type="ORF">K460DRAFT_357213</name>
</gene>
<protein>
    <recommendedName>
        <fullName evidence="4">Ubiquitin 3 binding protein But2 C-terminal domain-containing protein</fullName>
    </recommendedName>
</protein>
<dbReference type="RefSeq" id="XP_040786053.1">
    <property type="nucleotide sequence ID" value="XM_040932019.1"/>
</dbReference>
<dbReference type="GeneID" id="63849271"/>
<dbReference type="EMBL" id="ML976617">
    <property type="protein sequence ID" value="KAF1843490.1"/>
    <property type="molecule type" value="Genomic_DNA"/>
</dbReference>
<organism evidence="2 3">
    <name type="scientific">Cucurbitaria berberidis CBS 394.84</name>
    <dbReference type="NCBI Taxonomy" id="1168544"/>
    <lineage>
        <taxon>Eukaryota</taxon>
        <taxon>Fungi</taxon>
        <taxon>Dikarya</taxon>
        <taxon>Ascomycota</taxon>
        <taxon>Pezizomycotina</taxon>
        <taxon>Dothideomycetes</taxon>
        <taxon>Pleosporomycetidae</taxon>
        <taxon>Pleosporales</taxon>
        <taxon>Pleosporineae</taxon>
        <taxon>Cucurbitariaceae</taxon>
        <taxon>Cucurbitaria</taxon>
    </lineage>
</organism>
<feature type="chain" id="PRO_5040425770" description="Ubiquitin 3 binding protein But2 C-terminal domain-containing protein" evidence="1">
    <location>
        <begin position="21"/>
        <end position="219"/>
    </location>
</feature>
<feature type="signal peptide" evidence="1">
    <location>
        <begin position="1"/>
        <end position="20"/>
    </location>
</feature>
<accession>A0A9P4GE13</accession>
<dbReference type="OrthoDB" id="3743491at2759"/>
<comment type="caution">
    <text evidence="2">The sequence shown here is derived from an EMBL/GenBank/DDBJ whole genome shotgun (WGS) entry which is preliminary data.</text>
</comment>
<keyword evidence="1" id="KW-0732">Signal</keyword>
<keyword evidence="3" id="KW-1185">Reference proteome</keyword>
<evidence type="ECO:0000256" key="1">
    <source>
        <dbReference type="SAM" id="SignalP"/>
    </source>
</evidence>
<reference evidence="2" key="1">
    <citation type="submission" date="2020-01" db="EMBL/GenBank/DDBJ databases">
        <authorList>
            <consortium name="DOE Joint Genome Institute"/>
            <person name="Haridas S."/>
            <person name="Albert R."/>
            <person name="Binder M."/>
            <person name="Bloem J."/>
            <person name="Labutti K."/>
            <person name="Salamov A."/>
            <person name="Andreopoulos B."/>
            <person name="Baker S.E."/>
            <person name="Barry K."/>
            <person name="Bills G."/>
            <person name="Bluhm B.H."/>
            <person name="Cannon C."/>
            <person name="Castanera R."/>
            <person name="Culley D.E."/>
            <person name="Daum C."/>
            <person name="Ezra D."/>
            <person name="Gonzalez J.B."/>
            <person name="Henrissat B."/>
            <person name="Kuo A."/>
            <person name="Liang C."/>
            <person name="Lipzen A."/>
            <person name="Lutzoni F."/>
            <person name="Magnuson J."/>
            <person name="Mondo S."/>
            <person name="Nolan M."/>
            <person name="Ohm R."/>
            <person name="Pangilinan J."/>
            <person name="Park H.-J."/>
            <person name="Ramirez L."/>
            <person name="Alfaro M."/>
            <person name="Sun H."/>
            <person name="Tritt A."/>
            <person name="Yoshinaga Y."/>
            <person name="Zwiers L.-H."/>
            <person name="Turgeon B.G."/>
            <person name="Goodwin S.B."/>
            <person name="Spatafora J.W."/>
            <person name="Crous P.W."/>
            <person name="Grigoriev I.V."/>
        </authorList>
    </citation>
    <scope>NUCLEOTIDE SEQUENCE</scope>
    <source>
        <strain evidence="2">CBS 394.84</strain>
    </source>
</reference>
<evidence type="ECO:0008006" key="4">
    <source>
        <dbReference type="Google" id="ProtNLM"/>
    </source>
</evidence>
<name>A0A9P4GE13_9PLEO</name>
<evidence type="ECO:0000313" key="2">
    <source>
        <dbReference type="EMBL" id="KAF1843490.1"/>
    </source>
</evidence>
<sequence length="219" mass="24533">MARFLTLLGLILVATTAVFAAPILEDSTLSPQAEQLYYIRVNARKTPWHGHWLTTLPTSQQLGIENFTIHPSTPPLRLRPIRMTNHTYALRSGPIGNDLSRIPYLAALNSKAGTRTVSMAIVHLPSPKRSSFKTNPDACPEGFECTADQWVMDKAGKDGVYSNIRFAGFKGKWQPFNDAAPEGWSVYWKGNAGLYHPVRFDLVPFARREEVEDETDCED</sequence>